<dbReference type="InterPro" id="IPR013108">
    <property type="entry name" value="Amidohydro_3"/>
</dbReference>
<dbReference type="InterPro" id="IPR033932">
    <property type="entry name" value="YtcJ-like"/>
</dbReference>
<dbReference type="InterPro" id="IPR032466">
    <property type="entry name" value="Metal_Hydrolase"/>
</dbReference>
<dbReference type="PANTHER" id="PTHR22642:SF2">
    <property type="entry name" value="PROTEIN LONG AFTER FAR-RED 3"/>
    <property type="match status" value="1"/>
</dbReference>
<dbReference type="SUPFAM" id="SSF51338">
    <property type="entry name" value="Composite domain of metallo-dependent hydrolases"/>
    <property type="match status" value="1"/>
</dbReference>
<dbReference type="EMBL" id="CP062796">
    <property type="protein sequence ID" value="QUL98516.1"/>
    <property type="molecule type" value="Genomic_DNA"/>
</dbReference>
<gene>
    <name evidence="2" type="ORF">IMF26_11050</name>
</gene>
<proteinExistence type="predicted"/>
<dbReference type="GO" id="GO:0016810">
    <property type="term" value="F:hydrolase activity, acting on carbon-nitrogen (but not peptide) bonds"/>
    <property type="evidence" value="ECO:0007669"/>
    <property type="project" value="InterPro"/>
</dbReference>
<dbReference type="PANTHER" id="PTHR22642">
    <property type="entry name" value="IMIDAZOLONEPROPIONASE"/>
    <property type="match status" value="1"/>
</dbReference>
<dbReference type="Pfam" id="PF07969">
    <property type="entry name" value="Amidohydro_3"/>
    <property type="match status" value="1"/>
</dbReference>
<name>A0AAT9LBN3_9FIRM</name>
<protein>
    <submittedName>
        <fullName evidence="2">Amidohydrolase</fullName>
    </submittedName>
</protein>
<reference evidence="2" key="1">
    <citation type="submission" date="2020-10" db="EMBL/GenBank/DDBJ databases">
        <authorList>
            <person name="Kadnikov V."/>
            <person name="Beletsky A.V."/>
            <person name="Mardanov A.V."/>
            <person name="Karnachuk O.V."/>
            <person name="Ravin N.V."/>
        </authorList>
    </citation>
    <scope>NUCLEOTIDE SEQUENCE</scope>
    <source>
        <strain evidence="2">Bu02</strain>
    </source>
</reference>
<dbReference type="SUPFAM" id="SSF51556">
    <property type="entry name" value="Metallo-dependent hydrolases"/>
    <property type="match status" value="1"/>
</dbReference>
<reference evidence="2" key="2">
    <citation type="journal article" date="2023" name="Biology">
        <title>Prokaryotic Life Associated with Coal-Fire Gas Vents Revealed by Metagenomics.</title>
        <authorList>
            <person name="Kadnikov V.V."/>
            <person name="Mardanov A.V."/>
            <person name="Beletsky A.V."/>
            <person name="Karnachuk O.V."/>
            <person name="Ravin N.V."/>
        </authorList>
    </citation>
    <scope>NUCLEOTIDE SEQUENCE</scope>
    <source>
        <strain evidence="2">Bu02</strain>
    </source>
</reference>
<dbReference type="Gene3D" id="3.10.310.70">
    <property type="match status" value="1"/>
</dbReference>
<dbReference type="KEGG" id="fcz:IMF26_11050"/>
<organism evidence="2">
    <name type="scientific">Candidatus Fermentithermobacillus carboniphilus</name>
    <dbReference type="NCBI Taxonomy" id="3085328"/>
    <lineage>
        <taxon>Bacteria</taxon>
        <taxon>Bacillati</taxon>
        <taxon>Bacillota</taxon>
        <taxon>Candidatus Fermentithermobacillia</taxon>
        <taxon>Candidatus Fermentithermobacillales</taxon>
        <taxon>Candidatus Fermentithermobacillaceae</taxon>
        <taxon>Candidatus Fermentithermobacillus</taxon>
    </lineage>
</organism>
<feature type="domain" description="Amidohydrolase 3" evidence="1">
    <location>
        <begin position="51"/>
        <end position="531"/>
    </location>
</feature>
<dbReference type="Gene3D" id="2.30.40.10">
    <property type="entry name" value="Urease, subunit C, domain 1"/>
    <property type="match status" value="1"/>
</dbReference>
<accession>A0AAT9LBN3</accession>
<sequence>MKAKVFVNGSFLTHLHEGRRKEAMAVLGGRILYTGDRKGAMDAFPAGVTPEVIDLGGKTAVPGFIDSHLHLLSFGLGLRNIFLGNVRSIEELKQAVKRRAESAESGEWILGRGWDQDVFREKRYPTRKDLDEAAPGRPVYLTRACGHISVASSRALEIAGITAGTPDPPGGTIDRDPYGDPTGVLRESAQSLVQAKIPKPGPLDLEEALKKAARYVLSKGITSVHSNDGQASLQVMIELYKKLRDSGIPLRTYWDLPWDFMKDLVSTPLRTKDGDDYFRIGAVKLFADGSLGGRTAALEEPYSDDPSTRGILVLDESELRERVYLAHALGMQVAIHAIGDRAVRVALEAIDAAQTRLPRKDPRHRLIHTQILSPHLITEMKRCGVVADVQPKFISTDMRWAQQRVGTERLRSSYAWRTMLKAGIPLAGGSDCPVEPPDPLLGIYCAVTRKDMEGHPVMGFFPNERVTLEEALRMFTLGGAYAAFEEDLKGTLEPGKLCDFVVLSGDPFRISPEEIKNLDVLMTVVGGEVAYEKT</sequence>
<evidence type="ECO:0000313" key="2">
    <source>
        <dbReference type="EMBL" id="QUL98516.1"/>
    </source>
</evidence>
<dbReference type="Gene3D" id="3.20.20.140">
    <property type="entry name" value="Metal-dependent hydrolases"/>
    <property type="match status" value="1"/>
</dbReference>
<dbReference type="AlphaFoldDB" id="A0AAT9LBN3"/>
<dbReference type="CDD" id="cd01300">
    <property type="entry name" value="YtcJ_like"/>
    <property type="match status" value="1"/>
</dbReference>
<dbReference type="InterPro" id="IPR011059">
    <property type="entry name" value="Metal-dep_hydrolase_composite"/>
</dbReference>
<evidence type="ECO:0000259" key="1">
    <source>
        <dbReference type="Pfam" id="PF07969"/>
    </source>
</evidence>